<proteinExistence type="predicted"/>
<reference evidence="1" key="1">
    <citation type="journal article" date="2022" name="New Phytol.">
        <title>Evolutionary transition to the ectomycorrhizal habit in the genomes of a hyperdiverse lineage of mushroom-forming fungi.</title>
        <authorList>
            <person name="Looney B."/>
            <person name="Miyauchi S."/>
            <person name="Morin E."/>
            <person name="Drula E."/>
            <person name="Courty P.E."/>
            <person name="Kohler A."/>
            <person name="Kuo A."/>
            <person name="LaButti K."/>
            <person name="Pangilinan J."/>
            <person name="Lipzen A."/>
            <person name="Riley R."/>
            <person name="Andreopoulos W."/>
            <person name="He G."/>
            <person name="Johnson J."/>
            <person name="Nolan M."/>
            <person name="Tritt A."/>
            <person name="Barry K.W."/>
            <person name="Grigoriev I.V."/>
            <person name="Nagy L.G."/>
            <person name="Hibbett D."/>
            <person name="Henrissat B."/>
            <person name="Matheny P.B."/>
            <person name="Labbe J."/>
            <person name="Martin F.M."/>
        </authorList>
    </citation>
    <scope>NUCLEOTIDE SEQUENCE</scope>
    <source>
        <strain evidence="1">BPL690</strain>
    </source>
</reference>
<organism evidence="1 2">
    <name type="scientific">Multifurca ochricompacta</name>
    <dbReference type="NCBI Taxonomy" id="376703"/>
    <lineage>
        <taxon>Eukaryota</taxon>
        <taxon>Fungi</taxon>
        <taxon>Dikarya</taxon>
        <taxon>Basidiomycota</taxon>
        <taxon>Agaricomycotina</taxon>
        <taxon>Agaricomycetes</taxon>
        <taxon>Russulales</taxon>
        <taxon>Russulaceae</taxon>
        <taxon>Multifurca</taxon>
    </lineage>
</organism>
<accession>A0AAD4QQH0</accession>
<dbReference type="EMBL" id="WTXG01000006">
    <property type="protein sequence ID" value="KAI0305204.1"/>
    <property type="molecule type" value="Genomic_DNA"/>
</dbReference>
<dbReference type="Proteomes" id="UP001203297">
    <property type="component" value="Unassembled WGS sequence"/>
</dbReference>
<name>A0AAD4QQH0_9AGAM</name>
<protein>
    <submittedName>
        <fullName evidence="1">Uncharacterized protein</fullName>
    </submittedName>
</protein>
<evidence type="ECO:0000313" key="2">
    <source>
        <dbReference type="Proteomes" id="UP001203297"/>
    </source>
</evidence>
<keyword evidence="2" id="KW-1185">Reference proteome</keyword>
<comment type="caution">
    <text evidence="1">The sequence shown here is derived from an EMBL/GenBank/DDBJ whole genome shotgun (WGS) entry which is preliminary data.</text>
</comment>
<dbReference type="AlphaFoldDB" id="A0AAD4QQH0"/>
<gene>
    <name evidence="1" type="ORF">B0F90DRAFT_1171661</name>
</gene>
<evidence type="ECO:0000313" key="1">
    <source>
        <dbReference type="EMBL" id="KAI0305204.1"/>
    </source>
</evidence>
<sequence length="168" mass="18991">MSMSSRSSRPSGSCRASSVTLLSKLIAWSRVSPEPLGFPFSGSVWSDLEWDSRLESLPWKIWARNAAERRKEGMYVLKRQESTRVYANDYGTFSVLRRRVCGEVNKGYYESNCVCVVCGTYITHAMTSHAMPCHPLLTSSPPLRLDPDMGWWWWCDDGGGAKDKISLL</sequence>